<dbReference type="HOGENOM" id="CLU_2388992_0_0_1"/>
<keyword evidence="1" id="KW-0812">Transmembrane</keyword>
<name>T1J2B0_STRMM</name>
<sequence>MSSSRCSSSSSLSTSPGLFFTSHVTLLSFLSRRRALANQVDTCVNVIFVMMANIIFSALVGYGFFLCSLSHALSVAVISLVGGFLMLITSSGLE</sequence>
<reference evidence="3" key="1">
    <citation type="submission" date="2011-05" db="EMBL/GenBank/DDBJ databases">
        <authorList>
            <person name="Richards S.R."/>
            <person name="Qu J."/>
            <person name="Jiang H."/>
            <person name="Jhangiani S.N."/>
            <person name="Agravi P."/>
            <person name="Goodspeed R."/>
            <person name="Gross S."/>
            <person name="Mandapat C."/>
            <person name="Jackson L."/>
            <person name="Mathew T."/>
            <person name="Pu L."/>
            <person name="Thornton R."/>
            <person name="Saada N."/>
            <person name="Wilczek-Boney K.B."/>
            <person name="Lee S."/>
            <person name="Kovar C."/>
            <person name="Wu Y."/>
            <person name="Scherer S.E."/>
            <person name="Worley K.C."/>
            <person name="Muzny D.M."/>
            <person name="Gibbs R."/>
        </authorList>
    </citation>
    <scope>NUCLEOTIDE SEQUENCE</scope>
    <source>
        <strain evidence="3">Brora</strain>
    </source>
</reference>
<keyword evidence="1" id="KW-1133">Transmembrane helix</keyword>
<dbReference type="Proteomes" id="UP000014500">
    <property type="component" value="Unassembled WGS sequence"/>
</dbReference>
<keyword evidence="3" id="KW-1185">Reference proteome</keyword>
<dbReference type="EnsemblMetazoa" id="SMAR007693-RA">
    <property type="protein sequence ID" value="SMAR007693-PA"/>
    <property type="gene ID" value="SMAR007693"/>
</dbReference>
<keyword evidence="1" id="KW-0472">Membrane</keyword>
<proteinExistence type="predicted"/>
<protein>
    <submittedName>
        <fullName evidence="2">Uncharacterized protein</fullName>
    </submittedName>
</protein>
<organism evidence="2 3">
    <name type="scientific">Strigamia maritima</name>
    <name type="common">European centipede</name>
    <name type="synonym">Geophilus maritimus</name>
    <dbReference type="NCBI Taxonomy" id="126957"/>
    <lineage>
        <taxon>Eukaryota</taxon>
        <taxon>Metazoa</taxon>
        <taxon>Ecdysozoa</taxon>
        <taxon>Arthropoda</taxon>
        <taxon>Myriapoda</taxon>
        <taxon>Chilopoda</taxon>
        <taxon>Pleurostigmophora</taxon>
        <taxon>Geophilomorpha</taxon>
        <taxon>Linotaeniidae</taxon>
        <taxon>Strigamia</taxon>
    </lineage>
</organism>
<evidence type="ECO:0000313" key="3">
    <source>
        <dbReference type="Proteomes" id="UP000014500"/>
    </source>
</evidence>
<dbReference type="AlphaFoldDB" id="T1J2B0"/>
<accession>T1J2B0</accession>
<feature type="transmembrane region" description="Helical" evidence="1">
    <location>
        <begin position="12"/>
        <end position="30"/>
    </location>
</feature>
<evidence type="ECO:0000256" key="1">
    <source>
        <dbReference type="SAM" id="Phobius"/>
    </source>
</evidence>
<evidence type="ECO:0000313" key="2">
    <source>
        <dbReference type="EnsemblMetazoa" id="SMAR007693-PA"/>
    </source>
</evidence>
<feature type="transmembrane region" description="Helical" evidence="1">
    <location>
        <begin position="71"/>
        <end position="93"/>
    </location>
</feature>
<reference evidence="2" key="2">
    <citation type="submission" date="2015-02" db="UniProtKB">
        <authorList>
            <consortium name="EnsemblMetazoa"/>
        </authorList>
    </citation>
    <scope>IDENTIFICATION</scope>
</reference>
<dbReference type="EMBL" id="JH431796">
    <property type="status" value="NOT_ANNOTATED_CDS"/>
    <property type="molecule type" value="Genomic_DNA"/>
</dbReference>
<feature type="transmembrane region" description="Helical" evidence="1">
    <location>
        <begin position="42"/>
        <end position="65"/>
    </location>
</feature>